<dbReference type="EMBL" id="VFSV01000044">
    <property type="protein sequence ID" value="TRD15401.1"/>
    <property type="molecule type" value="Genomic_DNA"/>
</dbReference>
<keyword evidence="1" id="KW-0812">Transmembrane</keyword>
<dbReference type="RefSeq" id="WP_142835892.1">
    <property type="nucleotide sequence ID" value="NZ_VFSV01000044.1"/>
</dbReference>
<organism evidence="2 3">
    <name type="scientific">Palleronia caenipelagi</name>
    <dbReference type="NCBI Taxonomy" id="2489174"/>
    <lineage>
        <taxon>Bacteria</taxon>
        <taxon>Pseudomonadati</taxon>
        <taxon>Pseudomonadota</taxon>
        <taxon>Alphaproteobacteria</taxon>
        <taxon>Rhodobacterales</taxon>
        <taxon>Roseobacteraceae</taxon>
        <taxon>Palleronia</taxon>
    </lineage>
</organism>
<dbReference type="AlphaFoldDB" id="A0A547PMN1"/>
<evidence type="ECO:0000256" key="1">
    <source>
        <dbReference type="SAM" id="Phobius"/>
    </source>
</evidence>
<keyword evidence="3" id="KW-1185">Reference proteome</keyword>
<feature type="transmembrane region" description="Helical" evidence="1">
    <location>
        <begin position="64"/>
        <end position="80"/>
    </location>
</feature>
<evidence type="ECO:0000313" key="2">
    <source>
        <dbReference type="EMBL" id="TRD15401.1"/>
    </source>
</evidence>
<comment type="caution">
    <text evidence="2">The sequence shown here is derived from an EMBL/GenBank/DDBJ whole genome shotgun (WGS) entry which is preliminary data.</text>
</comment>
<protein>
    <submittedName>
        <fullName evidence="2">Uncharacterized protein</fullName>
    </submittedName>
</protein>
<reference evidence="2 3" key="1">
    <citation type="submission" date="2019-06" db="EMBL/GenBank/DDBJ databases">
        <title>Paenimaribius caenipelagi gen. nov., sp. nov., isolated from a tidal flat.</title>
        <authorList>
            <person name="Yoon J.-H."/>
        </authorList>
    </citation>
    <scope>NUCLEOTIDE SEQUENCE [LARGE SCALE GENOMIC DNA]</scope>
    <source>
        <strain evidence="2 3">JBTF-M29</strain>
    </source>
</reference>
<feature type="transmembrane region" description="Helical" evidence="1">
    <location>
        <begin position="41"/>
        <end position="58"/>
    </location>
</feature>
<feature type="transmembrane region" description="Helical" evidence="1">
    <location>
        <begin position="116"/>
        <end position="136"/>
    </location>
</feature>
<name>A0A547PMN1_9RHOB</name>
<dbReference type="Proteomes" id="UP000318590">
    <property type="component" value="Unassembled WGS sequence"/>
</dbReference>
<gene>
    <name evidence="2" type="ORF">FEV53_16595</name>
</gene>
<feature type="transmembrane region" description="Helical" evidence="1">
    <location>
        <begin position="12"/>
        <end position="29"/>
    </location>
</feature>
<sequence>MGVAAKLTDMFSPLIILVGAALGVGTLWFATKLGMTGERSFFPVVLISIASFYIVFAFETADPGTILLNIGFAALFVLAASWGYRHGLILCAAGLGGHAVFDMVYHATSHSPAPDWWASVCLSFDAIYAIWLVALLRRQGTDTAV</sequence>
<evidence type="ECO:0000313" key="3">
    <source>
        <dbReference type="Proteomes" id="UP000318590"/>
    </source>
</evidence>
<keyword evidence="1" id="KW-0472">Membrane</keyword>
<dbReference type="OrthoDB" id="7580644at2"/>
<accession>A0A547PMN1</accession>
<proteinExistence type="predicted"/>
<keyword evidence="1" id="KW-1133">Transmembrane helix</keyword>
<feature type="transmembrane region" description="Helical" evidence="1">
    <location>
        <begin position="87"/>
        <end position="104"/>
    </location>
</feature>